<dbReference type="AlphaFoldDB" id="A0A0A9A6N1"/>
<protein>
    <submittedName>
        <fullName evidence="1">Uncharacterized protein</fullName>
    </submittedName>
</protein>
<reference evidence="1" key="1">
    <citation type="submission" date="2014-09" db="EMBL/GenBank/DDBJ databases">
        <authorList>
            <person name="Magalhaes I.L.F."/>
            <person name="Oliveira U."/>
            <person name="Santos F.R."/>
            <person name="Vidigal T.H.D.A."/>
            <person name="Brescovit A.D."/>
            <person name="Santos A.J."/>
        </authorList>
    </citation>
    <scope>NUCLEOTIDE SEQUENCE</scope>
    <source>
        <tissue evidence="1">Shoot tissue taken approximately 20 cm above the soil surface</tissue>
    </source>
</reference>
<accession>A0A0A9A6N1</accession>
<evidence type="ECO:0000313" key="1">
    <source>
        <dbReference type="EMBL" id="JAD45583.1"/>
    </source>
</evidence>
<organism evidence="1">
    <name type="scientific">Arundo donax</name>
    <name type="common">Giant reed</name>
    <name type="synonym">Donax arundinaceus</name>
    <dbReference type="NCBI Taxonomy" id="35708"/>
    <lineage>
        <taxon>Eukaryota</taxon>
        <taxon>Viridiplantae</taxon>
        <taxon>Streptophyta</taxon>
        <taxon>Embryophyta</taxon>
        <taxon>Tracheophyta</taxon>
        <taxon>Spermatophyta</taxon>
        <taxon>Magnoliopsida</taxon>
        <taxon>Liliopsida</taxon>
        <taxon>Poales</taxon>
        <taxon>Poaceae</taxon>
        <taxon>PACMAD clade</taxon>
        <taxon>Arundinoideae</taxon>
        <taxon>Arundineae</taxon>
        <taxon>Arundo</taxon>
    </lineage>
</organism>
<sequence>MRRNFLLIMPVSHFLHLKTSKLHKYNFVIK</sequence>
<name>A0A0A9A6N1_ARUDO</name>
<dbReference type="EMBL" id="GBRH01252312">
    <property type="protein sequence ID" value="JAD45583.1"/>
    <property type="molecule type" value="Transcribed_RNA"/>
</dbReference>
<proteinExistence type="predicted"/>
<reference evidence="1" key="2">
    <citation type="journal article" date="2015" name="Data Brief">
        <title>Shoot transcriptome of the giant reed, Arundo donax.</title>
        <authorList>
            <person name="Barrero R.A."/>
            <person name="Guerrero F.D."/>
            <person name="Moolhuijzen P."/>
            <person name="Goolsby J.A."/>
            <person name="Tidwell J."/>
            <person name="Bellgard S.E."/>
            <person name="Bellgard M.I."/>
        </authorList>
    </citation>
    <scope>NUCLEOTIDE SEQUENCE</scope>
    <source>
        <tissue evidence="1">Shoot tissue taken approximately 20 cm above the soil surface</tissue>
    </source>
</reference>